<accession>A0ABU9U8A9</accession>
<dbReference type="EMBL" id="JBBMQU010000088">
    <property type="protein sequence ID" value="MEM5553278.1"/>
    <property type="molecule type" value="Genomic_DNA"/>
</dbReference>
<comment type="caution">
    <text evidence="1">The sequence shown here is derived from an EMBL/GenBank/DDBJ whole genome shotgun (WGS) entry which is preliminary data.</text>
</comment>
<reference evidence="1 2" key="1">
    <citation type="submission" date="2024-03" db="EMBL/GenBank/DDBJ databases">
        <title>Community enrichment and isolation of bacterial strains for fucoidan degradation.</title>
        <authorList>
            <person name="Sichert A."/>
        </authorList>
    </citation>
    <scope>NUCLEOTIDE SEQUENCE [LARGE SCALE GENOMIC DNA]</scope>
    <source>
        <strain evidence="1 2">AS81</strain>
    </source>
</reference>
<protein>
    <recommendedName>
        <fullName evidence="3">SMI1/KNR4 family protein</fullName>
    </recommendedName>
</protein>
<evidence type="ECO:0008006" key="3">
    <source>
        <dbReference type="Google" id="ProtNLM"/>
    </source>
</evidence>
<dbReference type="Proteomes" id="UP001388366">
    <property type="component" value="Unassembled WGS sequence"/>
</dbReference>
<dbReference type="RefSeq" id="WP_054206935.1">
    <property type="nucleotide sequence ID" value="NZ_BDDS01000042.1"/>
</dbReference>
<organism evidence="1 2">
    <name type="scientific">Pseudoalteromonas neustonica</name>
    <dbReference type="NCBI Taxonomy" id="1840331"/>
    <lineage>
        <taxon>Bacteria</taxon>
        <taxon>Pseudomonadati</taxon>
        <taxon>Pseudomonadota</taxon>
        <taxon>Gammaproteobacteria</taxon>
        <taxon>Alteromonadales</taxon>
        <taxon>Pseudoalteromonadaceae</taxon>
        <taxon>Pseudoalteromonas</taxon>
    </lineage>
</organism>
<proteinExistence type="predicted"/>
<gene>
    <name evidence="1" type="ORF">WNY63_21475</name>
</gene>
<evidence type="ECO:0000313" key="1">
    <source>
        <dbReference type="EMBL" id="MEM5553278.1"/>
    </source>
</evidence>
<evidence type="ECO:0000313" key="2">
    <source>
        <dbReference type="Proteomes" id="UP001388366"/>
    </source>
</evidence>
<name>A0ABU9U8A9_9GAMM</name>
<sequence>MIEEFKNKLKNLALLDAILEQDWELRYYSYNSGWSPTEEMASLRDSCGGEWFFLISDDGIAFKCTSPEDGLAEDFESIKNKVPDRFKVFLEEPAFSMNEGSCIWYLENNNWVALGVDINDLPNPTKIQQMSASNYCVYASNILEQDIDSNLVQSILDGRFSFDLATKLNPDVDIDELKKDIQEIGISS</sequence>
<keyword evidence="2" id="KW-1185">Reference proteome</keyword>